<feature type="transmembrane region" description="Helical" evidence="9">
    <location>
        <begin position="317"/>
        <end position="335"/>
    </location>
</feature>
<proteinExistence type="inferred from homology"/>
<feature type="transmembrane region" description="Helical" evidence="9">
    <location>
        <begin position="211"/>
        <end position="233"/>
    </location>
</feature>
<protein>
    <recommendedName>
        <fullName evidence="4">rhomboid protease</fullName>
        <ecNumber evidence="4">3.4.21.105</ecNumber>
    </recommendedName>
</protein>
<feature type="transmembrane region" description="Helical" evidence="9">
    <location>
        <begin position="103"/>
        <end position="124"/>
    </location>
</feature>
<organism evidence="11 12">
    <name type="scientific">Sipha flava</name>
    <name type="common">yellow sugarcane aphid</name>
    <dbReference type="NCBI Taxonomy" id="143950"/>
    <lineage>
        <taxon>Eukaryota</taxon>
        <taxon>Metazoa</taxon>
        <taxon>Ecdysozoa</taxon>
        <taxon>Arthropoda</taxon>
        <taxon>Hexapoda</taxon>
        <taxon>Insecta</taxon>
        <taxon>Pterygota</taxon>
        <taxon>Neoptera</taxon>
        <taxon>Paraneoptera</taxon>
        <taxon>Hemiptera</taxon>
        <taxon>Sternorrhyncha</taxon>
        <taxon>Aphidomorpha</taxon>
        <taxon>Aphidoidea</taxon>
        <taxon>Aphididae</taxon>
        <taxon>Sipha</taxon>
    </lineage>
</organism>
<evidence type="ECO:0000256" key="9">
    <source>
        <dbReference type="SAM" id="Phobius"/>
    </source>
</evidence>
<evidence type="ECO:0000313" key="11">
    <source>
        <dbReference type="Proteomes" id="UP000694846"/>
    </source>
</evidence>
<evidence type="ECO:0000256" key="3">
    <source>
        <dbReference type="ARBA" id="ARBA00009045"/>
    </source>
</evidence>
<dbReference type="SUPFAM" id="SSF144091">
    <property type="entry name" value="Rhomboid-like"/>
    <property type="match status" value="1"/>
</dbReference>
<evidence type="ECO:0000256" key="4">
    <source>
        <dbReference type="ARBA" id="ARBA00013039"/>
    </source>
</evidence>
<feature type="transmembrane region" description="Helical" evidence="9">
    <location>
        <begin position="253"/>
        <end position="271"/>
    </location>
</feature>
<dbReference type="OrthoDB" id="10260614at2759"/>
<dbReference type="RefSeq" id="XP_025411498.1">
    <property type="nucleotide sequence ID" value="XM_025555713.1"/>
</dbReference>
<reference evidence="12" key="1">
    <citation type="submission" date="2025-08" db="UniProtKB">
        <authorList>
            <consortium name="RefSeq"/>
        </authorList>
    </citation>
    <scope>IDENTIFICATION</scope>
    <source>
        <tissue evidence="12">Whole body</tissue>
    </source>
</reference>
<dbReference type="GO" id="GO:0006465">
    <property type="term" value="P:signal peptide processing"/>
    <property type="evidence" value="ECO:0007669"/>
    <property type="project" value="TreeGrafter"/>
</dbReference>
<evidence type="ECO:0000256" key="5">
    <source>
        <dbReference type="ARBA" id="ARBA00022692"/>
    </source>
</evidence>
<evidence type="ECO:0000256" key="8">
    <source>
        <dbReference type="ARBA" id="ARBA00023136"/>
    </source>
</evidence>
<dbReference type="EC" id="3.4.21.105" evidence="4"/>
<evidence type="ECO:0000313" key="12">
    <source>
        <dbReference type="RefSeq" id="XP_025411498.1"/>
    </source>
</evidence>
<dbReference type="Pfam" id="PF01694">
    <property type="entry name" value="Rhomboid"/>
    <property type="match status" value="1"/>
</dbReference>
<name>A0A8B8FLI0_9HEMI</name>
<dbReference type="AlphaFoldDB" id="A0A8B8FLI0"/>
<feature type="domain" description="Peptidase S54 rhomboid" evidence="10">
    <location>
        <begin position="213"/>
        <end position="358"/>
    </location>
</feature>
<dbReference type="GO" id="GO:0004252">
    <property type="term" value="F:serine-type endopeptidase activity"/>
    <property type="evidence" value="ECO:0007669"/>
    <property type="project" value="InterPro"/>
</dbReference>
<accession>A0A8B8FLI0</accession>
<evidence type="ECO:0000256" key="6">
    <source>
        <dbReference type="ARBA" id="ARBA00022801"/>
    </source>
</evidence>
<dbReference type="InterPro" id="IPR022764">
    <property type="entry name" value="Peptidase_S54_rhomboid_dom"/>
</dbReference>
<evidence type="ECO:0000259" key="10">
    <source>
        <dbReference type="Pfam" id="PF01694"/>
    </source>
</evidence>
<keyword evidence="5 9" id="KW-0812">Transmembrane</keyword>
<sequence>MQSYGKDDQIDLKNDGLFKSVVKSISYFLLKTTYQSNATGKNNLSLLLKGIILYINVNSKGNSIKSKIQLRNLSVPTENLFARKSFNQPSRYQNIFQRHASTLFKPTIFCISVSSGAIVLAAIIQYERLQSNAKIHSRLQNLYNISKFGQQKTGVISEIKSRWNNLKPSEKIFGTILVLNSLVFFAWQVPRWQHIMVKYFSTDALANKIPVSSLLFSAFSHSSSVHLAFNMYALFTFCRGVIHPWGKLGPEEFTAFYISSCVVSSLVSIVFRRSMKSPGISLGASGAILSVVGYFALSHPEEKLSVIFLPMIQFDAIYALFGLVTVDSLGILLGWKMFDHAAHLGGTLFGMFWYKYMSKYVWGNRRYVVRNWIALKKLVDVQSRK</sequence>
<dbReference type="Gene3D" id="1.20.1540.10">
    <property type="entry name" value="Rhomboid-like"/>
    <property type="match status" value="1"/>
</dbReference>
<evidence type="ECO:0000256" key="7">
    <source>
        <dbReference type="ARBA" id="ARBA00022989"/>
    </source>
</evidence>
<dbReference type="PANTHER" id="PTHR43731">
    <property type="entry name" value="RHOMBOID PROTEASE"/>
    <property type="match status" value="1"/>
</dbReference>
<keyword evidence="7 9" id="KW-1133">Transmembrane helix</keyword>
<keyword evidence="8 9" id="KW-0472">Membrane</keyword>
<gene>
    <name evidence="12" type="primary">LOC112684288</name>
</gene>
<comment type="subcellular location">
    <subcellularLocation>
        <location evidence="2">Membrane</location>
        <topology evidence="2">Multi-pass membrane protein</topology>
    </subcellularLocation>
</comment>
<dbReference type="GO" id="GO:0016020">
    <property type="term" value="C:membrane"/>
    <property type="evidence" value="ECO:0007669"/>
    <property type="project" value="UniProtKB-SubCell"/>
</dbReference>
<dbReference type="Proteomes" id="UP000694846">
    <property type="component" value="Unplaced"/>
</dbReference>
<dbReference type="PANTHER" id="PTHR43731:SF14">
    <property type="entry name" value="PRESENILIN-ASSOCIATED RHOMBOID-LIKE PROTEIN, MITOCHONDRIAL"/>
    <property type="match status" value="1"/>
</dbReference>
<comment type="catalytic activity">
    <reaction evidence="1">
        <text>Cleaves type-1 transmembrane domains using a catalytic dyad composed of serine and histidine that are contributed by different transmembrane domains.</text>
        <dbReference type="EC" id="3.4.21.105"/>
    </reaction>
</comment>
<dbReference type="InterPro" id="IPR050925">
    <property type="entry name" value="Rhomboid_protease_S54"/>
</dbReference>
<dbReference type="InterPro" id="IPR035952">
    <property type="entry name" value="Rhomboid-like_sf"/>
</dbReference>
<evidence type="ECO:0000256" key="2">
    <source>
        <dbReference type="ARBA" id="ARBA00004141"/>
    </source>
</evidence>
<keyword evidence="6" id="KW-0378">Hydrolase</keyword>
<evidence type="ECO:0000256" key="1">
    <source>
        <dbReference type="ARBA" id="ARBA00000156"/>
    </source>
</evidence>
<dbReference type="CTD" id="36281"/>
<feature type="transmembrane region" description="Helical" evidence="9">
    <location>
        <begin position="278"/>
        <end position="297"/>
    </location>
</feature>
<feature type="transmembrane region" description="Helical" evidence="9">
    <location>
        <begin position="172"/>
        <end position="190"/>
    </location>
</feature>
<keyword evidence="11" id="KW-1185">Reference proteome</keyword>
<dbReference type="GeneID" id="112684288"/>
<comment type="similarity">
    <text evidence="3">Belongs to the peptidase S54 family.</text>
</comment>